<accession>R0CX75</accession>
<keyword evidence="1" id="KW-0812">Transmembrane</keyword>
<feature type="signal peptide" evidence="2">
    <location>
        <begin position="1"/>
        <end position="30"/>
    </location>
</feature>
<evidence type="ECO:0000313" key="4">
    <source>
        <dbReference type="Proteomes" id="UP000013063"/>
    </source>
</evidence>
<protein>
    <recommendedName>
        <fullName evidence="5">Lectin-like protein BA14k</fullName>
    </recommendedName>
</protein>
<sequence precursor="true">MANRMMNKIGRVAAGLAAVSLVAAATTASADPRYYYGHRGHGDTAAAAVAAGIVGLAVGAAIADSGHHDRYYERVYVPAPPPPPPPPPPRYYGYGYYGYGYAPRPYYDRDCWTTREYDRWNGSYYERTVCR</sequence>
<keyword evidence="2" id="KW-0732">Signal</keyword>
<keyword evidence="1" id="KW-1133">Transmembrane helix</keyword>
<dbReference type="Proteomes" id="UP000013063">
    <property type="component" value="Unassembled WGS sequence"/>
</dbReference>
<dbReference type="EMBL" id="APMP01000024">
    <property type="protein sequence ID" value="ENZ80935.1"/>
    <property type="molecule type" value="Genomic_DNA"/>
</dbReference>
<evidence type="ECO:0000313" key="3">
    <source>
        <dbReference type="EMBL" id="ENZ80935.1"/>
    </source>
</evidence>
<gene>
    <name evidence="3" type="ORF">OR37_03210</name>
</gene>
<dbReference type="AlphaFoldDB" id="R0CX75"/>
<keyword evidence="1" id="KW-0472">Membrane</keyword>
<comment type="caution">
    <text evidence="3">The sequence shown here is derived from an EMBL/GenBank/DDBJ whole genome shotgun (WGS) entry which is preliminary data.</text>
</comment>
<reference evidence="3 4" key="1">
    <citation type="journal article" date="2013" name="Genome Announc.">
        <title>Draft Genome Sequence for Caulobacter sp. Strain OR37, a Bacterium Tolerant to Heavy Metals.</title>
        <authorList>
            <person name="Utturkar S.M."/>
            <person name="Bollmann A."/>
            <person name="Brzoska R.M."/>
            <person name="Klingeman D.M."/>
            <person name="Epstein S.E."/>
            <person name="Palumbo A.V."/>
            <person name="Brown S.D."/>
        </authorList>
    </citation>
    <scope>NUCLEOTIDE SEQUENCE [LARGE SCALE GENOMIC DNA]</scope>
    <source>
        <strain evidence="3 4">OR37</strain>
    </source>
</reference>
<dbReference type="RefSeq" id="WP_004622041.1">
    <property type="nucleotide sequence ID" value="NZ_APMP01000024.1"/>
</dbReference>
<feature type="chain" id="PRO_5004340272" description="Lectin-like protein BA14k" evidence="2">
    <location>
        <begin position="31"/>
        <end position="131"/>
    </location>
</feature>
<name>R0CX75_CAUVI</name>
<organism evidence="3 4">
    <name type="scientific">Caulobacter vibrioides OR37</name>
    <dbReference type="NCBI Taxonomy" id="1292034"/>
    <lineage>
        <taxon>Bacteria</taxon>
        <taxon>Pseudomonadati</taxon>
        <taxon>Pseudomonadota</taxon>
        <taxon>Alphaproteobacteria</taxon>
        <taxon>Caulobacterales</taxon>
        <taxon>Caulobacteraceae</taxon>
        <taxon>Caulobacter</taxon>
    </lineage>
</organism>
<dbReference type="STRING" id="1292034.OR37_03210"/>
<feature type="transmembrane region" description="Helical" evidence="1">
    <location>
        <begin position="46"/>
        <end position="63"/>
    </location>
</feature>
<proteinExistence type="predicted"/>
<evidence type="ECO:0000256" key="2">
    <source>
        <dbReference type="SAM" id="SignalP"/>
    </source>
</evidence>
<dbReference type="eggNOG" id="ENOG502ZSPR">
    <property type="taxonomic scope" value="Bacteria"/>
</dbReference>
<keyword evidence="4" id="KW-1185">Reference proteome</keyword>
<evidence type="ECO:0008006" key="5">
    <source>
        <dbReference type="Google" id="ProtNLM"/>
    </source>
</evidence>
<dbReference type="PATRIC" id="fig|1292034.3.peg.3185"/>
<evidence type="ECO:0000256" key="1">
    <source>
        <dbReference type="SAM" id="Phobius"/>
    </source>
</evidence>